<organism evidence="1 2">
    <name type="scientific">Cognatilysobacter lacus</name>
    <dbReference type="NCBI Taxonomy" id="1643323"/>
    <lineage>
        <taxon>Bacteria</taxon>
        <taxon>Pseudomonadati</taxon>
        <taxon>Pseudomonadota</taxon>
        <taxon>Gammaproteobacteria</taxon>
        <taxon>Lysobacterales</taxon>
        <taxon>Lysobacteraceae</taxon>
        <taxon>Cognatilysobacter</taxon>
    </lineage>
</organism>
<dbReference type="InterPro" id="IPR051474">
    <property type="entry name" value="Anti-sigma-K/W_factor"/>
</dbReference>
<evidence type="ECO:0008006" key="3">
    <source>
        <dbReference type="Google" id="ProtNLM"/>
    </source>
</evidence>
<gene>
    <name evidence="1" type="ORF">FW784_07725</name>
</gene>
<comment type="caution">
    <text evidence="1">The sequence shown here is derived from an EMBL/GenBank/DDBJ whole genome shotgun (WGS) entry which is preliminary data.</text>
</comment>
<sequence length="125" mass="13452">MRDQEIDRDPPPTDVLAAEYVLGVLDDSQRLQTRLRIGRDPAFARLVADWASRLAPLDEEFADEPVPAHVWPRLRTRLGWSPVEGRAPVASTGSGFWKASAAAGFAAAAVLAVVALQRPGPGEIG</sequence>
<dbReference type="EMBL" id="VTRV01000068">
    <property type="protein sequence ID" value="TZF89819.1"/>
    <property type="molecule type" value="Genomic_DNA"/>
</dbReference>
<dbReference type="PANTHER" id="PTHR37461:SF1">
    <property type="entry name" value="ANTI-SIGMA-K FACTOR RSKA"/>
    <property type="match status" value="1"/>
</dbReference>
<evidence type="ECO:0000313" key="2">
    <source>
        <dbReference type="Proteomes" id="UP000323164"/>
    </source>
</evidence>
<dbReference type="GO" id="GO:0016989">
    <property type="term" value="F:sigma factor antagonist activity"/>
    <property type="evidence" value="ECO:0007669"/>
    <property type="project" value="TreeGrafter"/>
</dbReference>
<dbReference type="PANTHER" id="PTHR37461">
    <property type="entry name" value="ANTI-SIGMA-K FACTOR RSKA"/>
    <property type="match status" value="1"/>
</dbReference>
<protein>
    <recommendedName>
        <fullName evidence="3">Anti-sigma factor</fullName>
    </recommendedName>
</protein>
<accession>A0A5D8Z503</accession>
<dbReference type="GO" id="GO:0006417">
    <property type="term" value="P:regulation of translation"/>
    <property type="evidence" value="ECO:0007669"/>
    <property type="project" value="TreeGrafter"/>
</dbReference>
<proteinExistence type="predicted"/>
<name>A0A5D8Z503_9GAMM</name>
<reference evidence="1 2" key="1">
    <citation type="submission" date="2019-08" db="EMBL/GenBank/DDBJ databases">
        <title>Draft genome sequence of Lysobacter sp. UKS-15.</title>
        <authorList>
            <person name="Im W.-T."/>
        </authorList>
    </citation>
    <scope>NUCLEOTIDE SEQUENCE [LARGE SCALE GENOMIC DNA]</scope>
    <source>
        <strain evidence="1 2">UKS-15</strain>
    </source>
</reference>
<keyword evidence="2" id="KW-1185">Reference proteome</keyword>
<feature type="non-terminal residue" evidence="1">
    <location>
        <position position="125"/>
    </location>
</feature>
<dbReference type="Proteomes" id="UP000323164">
    <property type="component" value="Unassembled WGS sequence"/>
</dbReference>
<dbReference type="AlphaFoldDB" id="A0A5D8Z503"/>
<evidence type="ECO:0000313" key="1">
    <source>
        <dbReference type="EMBL" id="TZF89819.1"/>
    </source>
</evidence>